<evidence type="ECO:0000313" key="18">
    <source>
        <dbReference type="Proteomes" id="UP000095237"/>
    </source>
</evidence>
<gene>
    <name evidence="14" type="primary">purD</name>
    <name evidence="17" type="ORF">ATZ36_01765</name>
</gene>
<evidence type="ECO:0000259" key="16">
    <source>
        <dbReference type="PROSITE" id="PS50975"/>
    </source>
</evidence>
<dbReference type="GO" id="GO:0005524">
    <property type="term" value="F:ATP binding"/>
    <property type="evidence" value="ECO:0007669"/>
    <property type="project" value="UniProtKB-UniRule"/>
</dbReference>
<dbReference type="GO" id="GO:0046872">
    <property type="term" value="F:metal ion binding"/>
    <property type="evidence" value="ECO:0007669"/>
    <property type="project" value="UniProtKB-KW"/>
</dbReference>
<dbReference type="InterPro" id="IPR020561">
    <property type="entry name" value="PRibGlycinamid_synth_ATP-grasp"/>
</dbReference>
<feature type="domain" description="ATP-grasp" evidence="16">
    <location>
        <begin position="107"/>
        <end position="314"/>
    </location>
</feature>
<dbReference type="EC" id="6.3.4.13" evidence="4 14"/>
<evidence type="ECO:0000256" key="13">
    <source>
        <dbReference type="ARBA" id="ARBA00042864"/>
    </source>
</evidence>
<accession>A0A1E5IHL6</accession>
<reference evidence="17 18" key="1">
    <citation type="submission" date="2015-11" db="EMBL/GenBank/DDBJ databases">
        <title>Evidence for parallel genomic evolution in an endosymbiosis of termite gut flagellates.</title>
        <authorList>
            <person name="Zheng H."/>
        </authorList>
    </citation>
    <scope>NUCLEOTIDE SEQUENCE [LARGE SCALE GENOMIC DNA]</scope>
    <source>
        <strain evidence="17 18">CET450</strain>
    </source>
</reference>
<dbReference type="Gene3D" id="3.30.1490.20">
    <property type="entry name" value="ATP-grasp fold, A domain"/>
    <property type="match status" value="1"/>
</dbReference>
<dbReference type="HAMAP" id="MF_00138">
    <property type="entry name" value="GARS"/>
    <property type="match status" value="1"/>
</dbReference>
<evidence type="ECO:0000256" key="15">
    <source>
        <dbReference type="PROSITE-ProRule" id="PRU00409"/>
    </source>
</evidence>
<dbReference type="SUPFAM" id="SSF52440">
    <property type="entry name" value="PreATP-grasp domain"/>
    <property type="match status" value="1"/>
</dbReference>
<dbReference type="Gene3D" id="3.30.470.20">
    <property type="entry name" value="ATP-grasp fold, B domain"/>
    <property type="match status" value="1"/>
</dbReference>
<keyword evidence="5 14" id="KW-0436">Ligase</keyword>
<dbReference type="EMBL" id="LNVX01000508">
    <property type="protein sequence ID" value="OEG69989.1"/>
    <property type="molecule type" value="Genomic_DNA"/>
</dbReference>
<dbReference type="InterPro" id="IPR000115">
    <property type="entry name" value="PRibGlycinamide_synth"/>
</dbReference>
<evidence type="ECO:0000256" key="6">
    <source>
        <dbReference type="ARBA" id="ARBA00022723"/>
    </source>
</evidence>
<protein>
    <recommendedName>
        <fullName evidence="4 14">Phosphoribosylamine--glycine ligase</fullName>
        <ecNumber evidence="4 14">6.3.4.13</ecNumber>
    </recommendedName>
    <alternativeName>
        <fullName evidence="14">GARS</fullName>
    </alternativeName>
    <alternativeName>
        <fullName evidence="12 14">Glycinamide ribonucleotide synthetase</fullName>
    </alternativeName>
    <alternativeName>
        <fullName evidence="13 14">Phosphoribosylglycinamide synthetase</fullName>
    </alternativeName>
</protein>
<dbReference type="Proteomes" id="UP000095237">
    <property type="component" value="Unassembled WGS sequence"/>
</dbReference>
<dbReference type="SMART" id="SM01210">
    <property type="entry name" value="GARS_C"/>
    <property type="match status" value="1"/>
</dbReference>
<evidence type="ECO:0000256" key="5">
    <source>
        <dbReference type="ARBA" id="ARBA00022598"/>
    </source>
</evidence>
<dbReference type="InterPro" id="IPR013815">
    <property type="entry name" value="ATP_grasp_subdomain_1"/>
</dbReference>
<dbReference type="SMART" id="SM01209">
    <property type="entry name" value="GARS_A"/>
    <property type="match status" value="1"/>
</dbReference>
<dbReference type="InterPro" id="IPR020560">
    <property type="entry name" value="PRibGlycinamide_synth_C-dom"/>
</dbReference>
<evidence type="ECO:0000256" key="1">
    <source>
        <dbReference type="ARBA" id="ARBA00001936"/>
    </source>
</evidence>
<dbReference type="GO" id="GO:0004637">
    <property type="term" value="F:phosphoribosylamine-glycine ligase activity"/>
    <property type="evidence" value="ECO:0007669"/>
    <property type="project" value="UniProtKB-UniRule"/>
</dbReference>
<dbReference type="InterPro" id="IPR016185">
    <property type="entry name" value="PreATP-grasp_dom_sf"/>
</dbReference>
<dbReference type="Pfam" id="PF02843">
    <property type="entry name" value="GARS_C"/>
    <property type="match status" value="1"/>
</dbReference>
<dbReference type="InterPro" id="IPR011761">
    <property type="entry name" value="ATP-grasp"/>
</dbReference>
<dbReference type="NCBIfam" id="TIGR00877">
    <property type="entry name" value="purD"/>
    <property type="match status" value="1"/>
</dbReference>
<dbReference type="SUPFAM" id="SSF56059">
    <property type="entry name" value="Glutathione synthetase ATP-binding domain-like"/>
    <property type="match status" value="1"/>
</dbReference>
<dbReference type="PANTHER" id="PTHR43472">
    <property type="entry name" value="PHOSPHORIBOSYLAMINE--GLYCINE LIGASE"/>
    <property type="match status" value="1"/>
</dbReference>
<comment type="cofactor">
    <cofactor evidence="2">
        <name>Mg(2+)</name>
        <dbReference type="ChEBI" id="CHEBI:18420"/>
    </cofactor>
</comment>
<evidence type="ECO:0000256" key="2">
    <source>
        <dbReference type="ARBA" id="ARBA00001946"/>
    </source>
</evidence>
<dbReference type="Pfam" id="PF01071">
    <property type="entry name" value="GARS_A"/>
    <property type="match status" value="1"/>
</dbReference>
<keyword evidence="10" id="KW-0464">Manganese</keyword>
<keyword evidence="6" id="KW-0479">Metal-binding</keyword>
<dbReference type="InterPro" id="IPR011054">
    <property type="entry name" value="Rudment_hybrid_motif"/>
</dbReference>
<dbReference type="SUPFAM" id="SSF51246">
    <property type="entry name" value="Rudiment single hybrid motif"/>
    <property type="match status" value="1"/>
</dbReference>
<dbReference type="Gene3D" id="3.40.50.20">
    <property type="match status" value="1"/>
</dbReference>
<evidence type="ECO:0000256" key="8">
    <source>
        <dbReference type="ARBA" id="ARBA00022755"/>
    </source>
</evidence>
<evidence type="ECO:0000256" key="10">
    <source>
        <dbReference type="ARBA" id="ARBA00023211"/>
    </source>
</evidence>
<evidence type="ECO:0000256" key="12">
    <source>
        <dbReference type="ARBA" id="ARBA00042242"/>
    </source>
</evidence>
<evidence type="ECO:0000256" key="3">
    <source>
        <dbReference type="ARBA" id="ARBA00005174"/>
    </source>
</evidence>
<dbReference type="FunFam" id="3.30.470.20:FF:000018">
    <property type="entry name" value="Trifunctional purine biosynthetic protein adenosine-3"/>
    <property type="match status" value="1"/>
</dbReference>
<dbReference type="InterPro" id="IPR037123">
    <property type="entry name" value="PRibGlycinamide_synth_C_sf"/>
</dbReference>
<dbReference type="AlphaFoldDB" id="A0A1E5IHL6"/>
<dbReference type="PROSITE" id="PS00184">
    <property type="entry name" value="GARS"/>
    <property type="match status" value="1"/>
</dbReference>
<organism evidence="17 18">
    <name type="scientific">Endomicrobium trichonymphae</name>
    <dbReference type="NCBI Taxonomy" id="1408204"/>
    <lineage>
        <taxon>Bacteria</taxon>
        <taxon>Pseudomonadati</taxon>
        <taxon>Elusimicrobiota</taxon>
        <taxon>Endomicrobiia</taxon>
        <taxon>Endomicrobiales</taxon>
        <taxon>Endomicrobiaceae</taxon>
        <taxon>Candidatus Endomicrobiellum</taxon>
    </lineage>
</organism>
<name>A0A1E5IHL6_ENDTX</name>
<keyword evidence="8 14" id="KW-0658">Purine biosynthesis</keyword>
<proteinExistence type="inferred from homology"/>
<dbReference type="Gene3D" id="3.90.600.10">
    <property type="entry name" value="Phosphoribosylglycinamide synthetase, C-terminal domain"/>
    <property type="match status" value="1"/>
</dbReference>
<dbReference type="PANTHER" id="PTHR43472:SF1">
    <property type="entry name" value="PHOSPHORIBOSYLAMINE--GLYCINE LIGASE, CHLOROPLASTIC"/>
    <property type="match status" value="1"/>
</dbReference>
<evidence type="ECO:0000256" key="14">
    <source>
        <dbReference type="HAMAP-Rule" id="MF_00138"/>
    </source>
</evidence>
<comment type="caution">
    <text evidence="17">The sequence shown here is derived from an EMBL/GenBank/DDBJ whole genome shotgun (WGS) entry which is preliminary data.</text>
</comment>
<evidence type="ECO:0000256" key="4">
    <source>
        <dbReference type="ARBA" id="ARBA00013255"/>
    </source>
</evidence>
<evidence type="ECO:0000313" key="17">
    <source>
        <dbReference type="EMBL" id="OEG69989.1"/>
    </source>
</evidence>
<keyword evidence="18" id="KW-1185">Reference proteome</keyword>
<comment type="similarity">
    <text evidence="11 14">Belongs to the GARS family.</text>
</comment>
<dbReference type="Pfam" id="PF02844">
    <property type="entry name" value="GARS_N"/>
    <property type="match status" value="1"/>
</dbReference>
<keyword evidence="9 15" id="KW-0067">ATP-binding</keyword>
<dbReference type="UniPathway" id="UPA00074">
    <property type="reaction ID" value="UER00125"/>
</dbReference>
<dbReference type="PROSITE" id="PS50975">
    <property type="entry name" value="ATP_GRASP"/>
    <property type="match status" value="1"/>
</dbReference>
<dbReference type="FunFam" id="3.90.600.10:FF:000001">
    <property type="entry name" value="Trifunctional purine biosynthetic protein adenosine-3"/>
    <property type="match status" value="1"/>
</dbReference>
<dbReference type="InterPro" id="IPR020562">
    <property type="entry name" value="PRibGlycinamide_synth_N"/>
</dbReference>
<evidence type="ECO:0000256" key="11">
    <source>
        <dbReference type="ARBA" id="ARBA00038345"/>
    </source>
</evidence>
<evidence type="ECO:0000256" key="9">
    <source>
        <dbReference type="ARBA" id="ARBA00022840"/>
    </source>
</evidence>
<dbReference type="GO" id="GO:0006189">
    <property type="term" value="P:'de novo' IMP biosynthetic process"/>
    <property type="evidence" value="ECO:0007669"/>
    <property type="project" value="UniProtKB-UniRule"/>
</dbReference>
<comment type="catalytic activity">
    <reaction evidence="14">
        <text>5-phospho-beta-D-ribosylamine + glycine + ATP = N(1)-(5-phospho-beta-D-ribosyl)glycinamide + ADP + phosphate + H(+)</text>
        <dbReference type="Rhea" id="RHEA:17453"/>
        <dbReference type="ChEBI" id="CHEBI:15378"/>
        <dbReference type="ChEBI" id="CHEBI:30616"/>
        <dbReference type="ChEBI" id="CHEBI:43474"/>
        <dbReference type="ChEBI" id="CHEBI:57305"/>
        <dbReference type="ChEBI" id="CHEBI:58681"/>
        <dbReference type="ChEBI" id="CHEBI:143788"/>
        <dbReference type="ChEBI" id="CHEBI:456216"/>
        <dbReference type="EC" id="6.3.4.13"/>
    </reaction>
</comment>
<comment type="pathway">
    <text evidence="3 14">Purine metabolism; IMP biosynthesis via de novo pathway; N(1)-(5-phospho-D-ribosyl)glycinamide from 5-phospho-alpha-D-ribose 1-diphosphate: step 2/2.</text>
</comment>
<keyword evidence="7 15" id="KW-0547">Nucleotide-binding</keyword>
<evidence type="ECO:0000256" key="7">
    <source>
        <dbReference type="ARBA" id="ARBA00022741"/>
    </source>
</evidence>
<dbReference type="InterPro" id="IPR020559">
    <property type="entry name" value="PRibGlycinamide_synth_CS"/>
</dbReference>
<dbReference type="GO" id="GO:0009113">
    <property type="term" value="P:purine nucleobase biosynthetic process"/>
    <property type="evidence" value="ECO:0007669"/>
    <property type="project" value="InterPro"/>
</dbReference>
<comment type="cofactor">
    <cofactor evidence="1">
        <name>Mn(2+)</name>
        <dbReference type="ChEBI" id="CHEBI:29035"/>
    </cofactor>
</comment>
<sequence length="426" mass="46649">MKVLVIGSGGREHAVCSQFSKSPKIDKIYCAPGNGGTSQIAENVDIPVSDFDKLTDFVRKNKIDFTFVGPEVPLSLGIVDYFEAESLKIIGPSKGAARLESSKIYSKKFMQKYGIPTAQYNSFVDIDDALKFLESWEENRKAAVKADGLAAGKGVYICNGREDARNAVKQMMEDKVLGDAGTNIIIEEYIDGPELSYLIFTDGISYSVMPASQDHKRINDNDKGPNTGGMGAYAPAPSATAELNKKVDDIIRKVVNGIKAERLDYKGVLYVGIIVNGSSPYVLEFNCRFGDPETQAVLPLLDTDLTDICSAILNKELLNIKINWEKEFSVCVVLVSGGYPGSFEKGFEIDGIENINDKNTVVFHAGTELKNGRLVTSGGRVLGITSTADDVKSAIDKVYSNVKLVFFKNMHYRKDIAWRALNGEQN</sequence>